<name>A0AA38CSN7_TAXCH</name>
<accession>A0AA38CSN7</accession>
<reference evidence="2 3" key="1">
    <citation type="journal article" date="2021" name="Nat. Plants">
        <title>The Taxus genome provides insights into paclitaxel biosynthesis.</title>
        <authorList>
            <person name="Xiong X."/>
            <person name="Gou J."/>
            <person name="Liao Q."/>
            <person name="Li Y."/>
            <person name="Zhou Q."/>
            <person name="Bi G."/>
            <person name="Li C."/>
            <person name="Du R."/>
            <person name="Wang X."/>
            <person name="Sun T."/>
            <person name="Guo L."/>
            <person name="Liang H."/>
            <person name="Lu P."/>
            <person name="Wu Y."/>
            <person name="Zhang Z."/>
            <person name="Ro D.K."/>
            <person name="Shang Y."/>
            <person name="Huang S."/>
            <person name="Yan J."/>
        </authorList>
    </citation>
    <scope>NUCLEOTIDE SEQUENCE [LARGE SCALE GENOMIC DNA]</scope>
    <source>
        <strain evidence="2">Ta-2019</strain>
    </source>
</reference>
<evidence type="ECO:0000313" key="3">
    <source>
        <dbReference type="Proteomes" id="UP000824469"/>
    </source>
</evidence>
<feature type="region of interest" description="Disordered" evidence="1">
    <location>
        <begin position="35"/>
        <end position="83"/>
    </location>
</feature>
<comment type="caution">
    <text evidence="2">The sequence shown here is derived from an EMBL/GenBank/DDBJ whole genome shotgun (WGS) entry which is preliminary data.</text>
</comment>
<feature type="region of interest" description="Disordered" evidence="1">
    <location>
        <begin position="1"/>
        <end position="20"/>
    </location>
</feature>
<proteinExistence type="predicted"/>
<protein>
    <submittedName>
        <fullName evidence="2">Uncharacterized protein</fullName>
    </submittedName>
</protein>
<feature type="non-terminal residue" evidence="2">
    <location>
        <position position="83"/>
    </location>
</feature>
<evidence type="ECO:0000256" key="1">
    <source>
        <dbReference type="SAM" id="MobiDB-lite"/>
    </source>
</evidence>
<dbReference type="AlphaFoldDB" id="A0AA38CSN7"/>
<sequence>LGWGSSVAPKPRAHNGWSLSPLSDKFSIMALAISPTRDNTEDNEEEGHVGSSWEVSNIGKDIPGFGWPDTEDNEEEGHVGSIG</sequence>
<dbReference type="EMBL" id="JAHRHJ020000009">
    <property type="protein sequence ID" value="KAH9302178.1"/>
    <property type="molecule type" value="Genomic_DNA"/>
</dbReference>
<organism evidence="2 3">
    <name type="scientific">Taxus chinensis</name>
    <name type="common">Chinese yew</name>
    <name type="synonym">Taxus wallichiana var. chinensis</name>
    <dbReference type="NCBI Taxonomy" id="29808"/>
    <lineage>
        <taxon>Eukaryota</taxon>
        <taxon>Viridiplantae</taxon>
        <taxon>Streptophyta</taxon>
        <taxon>Embryophyta</taxon>
        <taxon>Tracheophyta</taxon>
        <taxon>Spermatophyta</taxon>
        <taxon>Pinopsida</taxon>
        <taxon>Pinidae</taxon>
        <taxon>Conifers II</taxon>
        <taxon>Cupressales</taxon>
        <taxon>Taxaceae</taxon>
        <taxon>Taxus</taxon>
    </lineage>
</organism>
<evidence type="ECO:0000313" key="2">
    <source>
        <dbReference type="EMBL" id="KAH9302178.1"/>
    </source>
</evidence>
<keyword evidence="3" id="KW-1185">Reference proteome</keyword>
<gene>
    <name evidence="2" type="ORF">KI387_013761</name>
</gene>
<feature type="non-terminal residue" evidence="2">
    <location>
        <position position="1"/>
    </location>
</feature>
<dbReference type="Proteomes" id="UP000824469">
    <property type="component" value="Unassembled WGS sequence"/>
</dbReference>